<feature type="compositionally biased region" description="Low complexity" evidence="1">
    <location>
        <begin position="37"/>
        <end position="62"/>
    </location>
</feature>
<feature type="compositionally biased region" description="Low complexity" evidence="1">
    <location>
        <begin position="454"/>
        <end position="468"/>
    </location>
</feature>
<dbReference type="OMA" id="HMASVAN"/>
<dbReference type="RefSeq" id="XP_007772539.1">
    <property type="nucleotide sequence ID" value="XM_007774349.1"/>
</dbReference>
<dbReference type="KEGG" id="cput:CONPUDRAFT_168110"/>
<feature type="region of interest" description="Disordered" evidence="1">
    <location>
        <begin position="135"/>
        <end position="221"/>
    </location>
</feature>
<feature type="region of interest" description="Disordered" evidence="1">
    <location>
        <begin position="1"/>
        <end position="80"/>
    </location>
</feature>
<feature type="compositionally biased region" description="Acidic residues" evidence="1">
    <location>
        <begin position="496"/>
        <end position="522"/>
    </location>
</feature>
<organism evidence="2 3">
    <name type="scientific">Coniophora puteana (strain RWD-64-598)</name>
    <name type="common">Brown rot fungus</name>
    <dbReference type="NCBI Taxonomy" id="741705"/>
    <lineage>
        <taxon>Eukaryota</taxon>
        <taxon>Fungi</taxon>
        <taxon>Dikarya</taxon>
        <taxon>Basidiomycota</taxon>
        <taxon>Agaricomycotina</taxon>
        <taxon>Agaricomycetes</taxon>
        <taxon>Agaricomycetidae</taxon>
        <taxon>Boletales</taxon>
        <taxon>Coniophorineae</taxon>
        <taxon>Coniophoraceae</taxon>
        <taxon>Coniophora</taxon>
    </lineage>
</organism>
<feature type="compositionally biased region" description="Low complexity" evidence="1">
    <location>
        <begin position="549"/>
        <end position="574"/>
    </location>
</feature>
<feature type="compositionally biased region" description="Polar residues" evidence="1">
    <location>
        <begin position="193"/>
        <end position="213"/>
    </location>
</feature>
<feature type="compositionally biased region" description="Basic and acidic residues" evidence="1">
    <location>
        <begin position="95"/>
        <end position="111"/>
    </location>
</feature>
<feature type="compositionally biased region" description="Low complexity" evidence="1">
    <location>
        <begin position="263"/>
        <end position="288"/>
    </location>
</feature>
<keyword evidence="3" id="KW-1185">Reference proteome</keyword>
<dbReference type="OrthoDB" id="2536714at2759"/>
<evidence type="ECO:0000256" key="1">
    <source>
        <dbReference type="SAM" id="MobiDB-lite"/>
    </source>
</evidence>
<dbReference type="Proteomes" id="UP000053558">
    <property type="component" value="Unassembled WGS sequence"/>
</dbReference>
<sequence>MSSPQTLTRAGEVVAQELPREGISLDLSETSSPPPSMSMSSNTHTSATSPPSTPPRGRSASRYPATLGRVPLHRRGTSQTYERLEDLLREAGYKETRVFTPEGEHDKDEGGSTRSRVGSVRAVVGFLAGLVSRNPSLARDTDTDDAPAPSSNGETTLGRGNHSVTSLDRGYSPPPSPLAHTAYPHARHAALAQNDSSRSSLATYTPLSSTDSPGASPRRSRWPLHAQTALPPHLRGRHSSTATPPRTAHAYLRHMASASSLHQQQLRPSASSRSLLSSQAEGSAAGSETPGPRRTWANGLLPMAMTMGPSKASSLSARSSPRRARTPLLCLRVEAHRAAKAEGTVSRTRVVCRSAPGSRSNSRAGSGRQGEQKLKQNNLKKPTMALRAKPSHSSLLNPHEVPCLTRTRTENDGWGSSGHPRALAHARASINGRVSAASTIMQRGRGQHPGFAFRVSDSSASRSRSVSADSHHHRHHHQHQSIDYDPDDHHDSDHIDPDDDDDDPDDSDPGDDDESDGEDGELDLNKLLVPPRRQYSIRSLRQHLHPGAGRTSRVLGSGRSSGSRVFGSTSTSRVLTTGTGTDRDRSSLLAPPSPHRLHRPQHHHHHQQQQQQQQQRDWDSDCDAANRTASRRCVDEEDEEGGGEPSRHNYGSIASFARPDERRKRGLPGSWAQWNN</sequence>
<proteinExistence type="predicted"/>
<dbReference type="AlphaFoldDB" id="A0A5M3MCW3"/>
<gene>
    <name evidence="2" type="ORF">CONPUDRAFT_168110</name>
</gene>
<evidence type="ECO:0000313" key="3">
    <source>
        <dbReference type="Proteomes" id="UP000053558"/>
    </source>
</evidence>
<feature type="region of interest" description="Disordered" evidence="1">
    <location>
        <begin position="351"/>
        <end position="401"/>
    </location>
</feature>
<dbReference type="GeneID" id="19205921"/>
<accession>A0A5M3MCW3</accession>
<comment type="caution">
    <text evidence="2">The sequence shown here is derived from an EMBL/GenBank/DDBJ whole genome shotgun (WGS) entry which is preliminary data.</text>
</comment>
<evidence type="ECO:0000313" key="2">
    <source>
        <dbReference type="EMBL" id="EIW77092.1"/>
    </source>
</evidence>
<feature type="compositionally biased region" description="Low complexity" evidence="1">
    <location>
        <begin position="353"/>
        <end position="366"/>
    </location>
</feature>
<feature type="region of interest" description="Disordered" evidence="1">
    <location>
        <begin position="257"/>
        <end position="297"/>
    </location>
</feature>
<feature type="compositionally biased region" description="Basic residues" evidence="1">
    <location>
        <begin position="595"/>
        <end position="607"/>
    </location>
</feature>
<feature type="region of interest" description="Disordered" evidence="1">
    <location>
        <begin position="442"/>
        <end position="676"/>
    </location>
</feature>
<dbReference type="EMBL" id="JH711584">
    <property type="protein sequence ID" value="EIW77092.1"/>
    <property type="molecule type" value="Genomic_DNA"/>
</dbReference>
<reference evidence="3" key="1">
    <citation type="journal article" date="2012" name="Science">
        <title>The Paleozoic origin of enzymatic lignin decomposition reconstructed from 31 fungal genomes.</title>
        <authorList>
            <person name="Floudas D."/>
            <person name="Binder M."/>
            <person name="Riley R."/>
            <person name="Barry K."/>
            <person name="Blanchette R.A."/>
            <person name="Henrissat B."/>
            <person name="Martinez A.T."/>
            <person name="Otillar R."/>
            <person name="Spatafora J.W."/>
            <person name="Yadav J.S."/>
            <person name="Aerts A."/>
            <person name="Benoit I."/>
            <person name="Boyd A."/>
            <person name="Carlson A."/>
            <person name="Copeland A."/>
            <person name="Coutinho P.M."/>
            <person name="de Vries R.P."/>
            <person name="Ferreira P."/>
            <person name="Findley K."/>
            <person name="Foster B."/>
            <person name="Gaskell J."/>
            <person name="Glotzer D."/>
            <person name="Gorecki P."/>
            <person name="Heitman J."/>
            <person name="Hesse C."/>
            <person name="Hori C."/>
            <person name="Igarashi K."/>
            <person name="Jurgens J.A."/>
            <person name="Kallen N."/>
            <person name="Kersten P."/>
            <person name="Kohler A."/>
            <person name="Kuees U."/>
            <person name="Kumar T.K.A."/>
            <person name="Kuo A."/>
            <person name="LaButti K."/>
            <person name="Larrondo L.F."/>
            <person name="Lindquist E."/>
            <person name="Ling A."/>
            <person name="Lombard V."/>
            <person name="Lucas S."/>
            <person name="Lundell T."/>
            <person name="Martin R."/>
            <person name="McLaughlin D.J."/>
            <person name="Morgenstern I."/>
            <person name="Morin E."/>
            <person name="Murat C."/>
            <person name="Nagy L.G."/>
            <person name="Nolan M."/>
            <person name="Ohm R.A."/>
            <person name="Patyshakuliyeva A."/>
            <person name="Rokas A."/>
            <person name="Ruiz-Duenas F.J."/>
            <person name="Sabat G."/>
            <person name="Salamov A."/>
            <person name="Samejima M."/>
            <person name="Schmutz J."/>
            <person name="Slot J.C."/>
            <person name="St John F."/>
            <person name="Stenlid J."/>
            <person name="Sun H."/>
            <person name="Sun S."/>
            <person name="Syed K."/>
            <person name="Tsang A."/>
            <person name="Wiebenga A."/>
            <person name="Young D."/>
            <person name="Pisabarro A."/>
            <person name="Eastwood D.C."/>
            <person name="Martin F."/>
            <person name="Cullen D."/>
            <person name="Grigoriev I.V."/>
            <person name="Hibbett D.S."/>
        </authorList>
    </citation>
    <scope>NUCLEOTIDE SEQUENCE [LARGE SCALE GENOMIC DNA]</scope>
    <source>
        <strain evidence="3">RWD-64-598 SS2</strain>
    </source>
</reference>
<feature type="region of interest" description="Disordered" evidence="1">
    <location>
        <begin position="95"/>
        <end position="116"/>
    </location>
</feature>
<protein>
    <submittedName>
        <fullName evidence="2">Uncharacterized protein</fullName>
    </submittedName>
</protein>
<name>A0A5M3MCW3_CONPW</name>